<name>A0A183AWL5_9TREM</name>
<dbReference type="WBParaSite" id="ECPE_0001138501-mRNA-1">
    <property type="protein sequence ID" value="ECPE_0001138501-mRNA-1"/>
    <property type="gene ID" value="ECPE_0001138501"/>
</dbReference>
<protein>
    <submittedName>
        <fullName evidence="4">Secreted protein</fullName>
    </submittedName>
</protein>
<keyword evidence="1" id="KW-0732">Signal</keyword>
<evidence type="ECO:0000313" key="4">
    <source>
        <dbReference type="WBParaSite" id="ECPE_0001138501-mRNA-1"/>
    </source>
</evidence>
<feature type="chain" id="PRO_5043138244" evidence="1">
    <location>
        <begin position="22"/>
        <end position="67"/>
    </location>
</feature>
<accession>A0A183AWL5</accession>
<sequence length="67" mass="7469">MRVFFILTALAIICLHKTVEAAAPNYDERELYEPAVELQFKICFSMKLAVANLDTVTEFKSVSCPGA</sequence>
<dbReference type="AlphaFoldDB" id="A0A183AWL5"/>
<evidence type="ECO:0000256" key="1">
    <source>
        <dbReference type="SAM" id="SignalP"/>
    </source>
</evidence>
<gene>
    <name evidence="2" type="ORF">ECPE_LOCUS11350</name>
</gene>
<organism evidence="4">
    <name type="scientific">Echinostoma caproni</name>
    <dbReference type="NCBI Taxonomy" id="27848"/>
    <lineage>
        <taxon>Eukaryota</taxon>
        <taxon>Metazoa</taxon>
        <taxon>Spiralia</taxon>
        <taxon>Lophotrochozoa</taxon>
        <taxon>Platyhelminthes</taxon>
        <taxon>Trematoda</taxon>
        <taxon>Digenea</taxon>
        <taxon>Plagiorchiida</taxon>
        <taxon>Echinostomata</taxon>
        <taxon>Echinostomatoidea</taxon>
        <taxon>Echinostomatidae</taxon>
        <taxon>Echinostoma</taxon>
    </lineage>
</organism>
<evidence type="ECO:0000313" key="2">
    <source>
        <dbReference type="EMBL" id="VDP88381.1"/>
    </source>
</evidence>
<dbReference type="EMBL" id="UZAN01050669">
    <property type="protein sequence ID" value="VDP88381.1"/>
    <property type="molecule type" value="Genomic_DNA"/>
</dbReference>
<proteinExistence type="predicted"/>
<feature type="signal peptide" evidence="1">
    <location>
        <begin position="1"/>
        <end position="21"/>
    </location>
</feature>
<dbReference type="Proteomes" id="UP000272942">
    <property type="component" value="Unassembled WGS sequence"/>
</dbReference>
<evidence type="ECO:0000313" key="3">
    <source>
        <dbReference type="Proteomes" id="UP000272942"/>
    </source>
</evidence>
<keyword evidence="3" id="KW-1185">Reference proteome</keyword>
<reference evidence="4" key="1">
    <citation type="submission" date="2016-06" db="UniProtKB">
        <authorList>
            <consortium name="WormBaseParasite"/>
        </authorList>
    </citation>
    <scope>IDENTIFICATION</scope>
</reference>
<reference evidence="2 3" key="2">
    <citation type="submission" date="2018-11" db="EMBL/GenBank/DDBJ databases">
        <authorList>
            <consortium name="Pathogen Informatics"/>
        </authorList>
    </citation>
    <scope>NUCLEOTIDE SEQUENCE [LARGE SCALE GENOMIC DNA]</scope>
    <source>
        <strain evidence="2 3">Egypt</strain>
    </source>
</reference>